<organism evidence="10 11">
    <name type="scientific">Prevotella illustrans</name>
    <dbReference type="NCBI Taxonomy" id="2800387"/>
    <lineage>
        <taxon>Bacteria</taxon>
        <taxon>Pseudomonadati</taxon>
        <taxon>Bacteroidota</taxon>
        <taxon>Bacteroidia</taxon>
        <taxon>Bacteroidales</taxon>
        <taxon>Prevotellaceae</taxon>
        <taxon>Prevotella</taxon>
    </lineage>
</organism>
<comment type="caution">
    <text evidence="10">The sequence shown here is derived from an EMBL/GenBank/DDBJ whole genome shotgun (WGS) entry which is preliminary data.</text>
</comment>
<dbReference type="SUPFAM" id="SSF55874">
    <property type="entry name" value="ATPase domain of HSP90 chaperone/DNA topoisomerase II/histidine kinase"/>
    <property type="match status" value="1"/>
</dbReference>
<keyword evidence="6 10" id="KW-0418">Kinase</keyword>
<keyword evidence="4" id="KW-0808">Transferase</keyword>
<keyword evidence="3" id="KW-0597">Phosphoprotein</keyword>
<evidence type="ECO:0000313" key="11">
    <source>
        <dbReference type="Proteomes" id="UP000664265"/>
    </source>
</evidence>
<dbReference type="Gene3D" id="3.30.565.10">
    <property type="entry name" value="Histidine kinase-like ATPase, C-terminal domain"/>
    <property type="match status" value="1"/>
</dbReference>
<gene>
    <name evidence="10" type="ORF">JHU38_08595</name>
</gene>
<dbReference type="InterPro" id="IPR050980">
    <property type="entry name" value="2C_sensor_his_kinase"/>
</dbReference>
<dbReference type="SMART" id="SM00387">
    <property type="entry name" value="HATPase_c"/>
    <property type="match status" value="1"/>
</dbReference>
<keyword evidence="7" id="KW-0067">ATP-binding</keyword>
<feature type="transmembrane region" description="Helical" evidence="8">
    <location>
        <begin position="158"/>
        <end position="178"/>
    </location>
</feature>
<evidence type="ECO:0000256" key="4">
    <source>
        <dbReference type="ARBA" id="ARBA00022679"/>
    </source>
</evidence>
<evidence type="ECO:0000256" key="8">
    <source>
        <dbReference type="SAM" id="Phobius"/>
    </source>
</evidence>
<evidence type="ECO:0000256" key="1">
    <source>
        <dbReference type="ARBA" id="ARBA00000085"/>
    </source>
</evidence>
<dbReference type="Proteomes" id="UP000664265">
    <property type="component" value="Unassembled WGS sequence"/>
</dbReference>
<evidence type="ECO:0000256" key="3">
    <source>
        <dbReference type="ARBA" id="ARBA00022553"/>
    </source>
</evidence>
<evidence type="ECO:0000259" key="9">
    <source>
        <dbReference type="PROSITE" id="PS50109"/>
    </source>
</evidence>
<keyword evidence="8" id="KW-0472">Membrane</keyword>
<dbReference type="RefSeq" id="WP_107582119.1">
    <property type="nucleotide sequence ID" value="NZ_JAERMS010000028.1"/>
</dbReference>
<comment type="catalytic activity">
    <reaction evidence="1">
        <text>ATP + protein L-histidine = ADP + protein N-phospho-L-histidine.</text>
        <dbReference type="EC" id="2.7.13.3"/>
    </reaction>
</comment>
<dbReference type="EMBL" id="JAERMS010000028">
    <property type="protein sequence ID" value="MBO1363824.1"/>
    <property type="molecule type" value="Genomic_DNA"/>
</dbReference>
<dbReference type="Pfam" id="PF02518">
    <property type="entry name" value="HATPase_c"/>
    <property type="match status" value="1"/>
</dbReference>
<reference evidence="10 11" key="1">
    <citation type="submission" date="2021-01" db="EMBL/GenBank/DDBJ databases">
        <title>Prevotella A2931 sp. nov.</title>
        <authorList>
            <person name="Buhl M."/>
            <person name="Oberhettinger P."/>
        </authorList>
    </citation>
    <scope>NUCLEOTIDE SEQUENCE [LARGE SCALE GENOMIC DNA]</scope>
    <source>
        <strain evidence="10 11">A2931</strain>
    </source>
</reference>
<dbReference type="InterPro" id="IPR036890">
    <property type="entry name" value="HATPase_C_sf"/>
</dbReference>
<dbReference type="InterPro" id="IPR003661">
    <property type="entry name" value="HisK_dim/P_dom"/>
</dbReference>
<dbReference type="CDD" id="cd00082">
    <property type="entry name" value="HisKA"/>
    <property type="match status" value="1"/>
</dbReference>
<dbReference type="InterPro" id="IPR005467">
    <property type="entry name" value="His_kinase_dom"/>
</dbReference>
<accession>A0ABS3M6R3</accession>
<name>A0ABS3M6R3_9BACT</name>
<feature type="transmembrane region" description="Helical" evidence="8">
    <location>
        <begin position="12"/>
        <end position="33"/>
    </location>
</feature>
<dbReference type="PROSITE" id="PS50109">
    <property type="entry name" value="HIS_KIN"/>
    <property type="match status" value="1"/>
</dbReference>
<keyword evidence="8" id="KW-0812">Transmembrane</keyword>
<dbReference type="InterPro" id="IPR003594">
    <property type="entry name" value="HATPase_dom"/>
</dbReference>
<sequence>MRWTNRFRYVKVVLILAAILISFISLAISHFLAKDLAKEEKLRMEVWAEAMRSLNAADEYTDLSLVLKVINENHTIPVVVLDQRDSALMWRNVNISSGTEPDSVMLVSDMGKNFKAKGNFIRINLSVADSTVEATRTDYVDVCYGVSSLLRRITVYPYVQLVVVVVFILVVLFALLVLKRAEQDRVWVGLSRETAHQLGTPISSLMAWIELLKETDVDNPILSDMENDVNRLQLVADRFSKIGSLPEVEPCSLTELVQHVVDYMRQRSPAHLRWIMSCPATDIVLPLNRPLFEWALENLVKNAVDAMGGANGCITIAVKETGGCVFVDVIDTGGGIKKQNLKHVFSPGFTTKQRGWGLGLSLTKRIIETYHHGRIWVSRSEEGVGTTIRVMLKKGGGTASFPFRHFYKWGSVAR</sequence>
<dbReference type="GO" id="GO:0016301">
    <property type="term" value="F:kinase activity"/>
    <property type="evidence" value="ECO:0007669"/>
    <property type="project" value="UniProtKB-KW"/>
</dbReference>
<keyword evidence="5" id="KW-0547">Nucleotide-binding</keyword>
<feature type="domain" description="Histidine kinase" evidence="9">
    <location>
        <begin position="193"/>
        <end position="396"/>
    </location>
</feature>
<dbReference type="PANTHER" id="PTHR44936:SF10">
    <property type="entry name" value="SENSOR PROTEIN RSTB"/>
    <property type="match status" value="1"/>
</dbReference>
<evidence type="ECO:0000256" key="5">
    <source>
        <dbReference type="ARBA" id="ARBA00022741"/>
    </source>
</evidence>
<evidence type="ECO:0000256" key="6">
    <source>
        <dbReference type="ARBA" id="ARBA00022777"/>
    </source>
</evidence>
<dbReference type="PRINTS" id="PR00344">
    <property type="entry name" value="BCTRLSENSOR"/>
</dbReference>
<proteinExistence type="predicted"/>
<keyword evidence="11" id="KW-1185">Reference proteome</keyword>
<evidence type="ECO:0000256" key="2">
    <source>
        <dbReference type="ARBA" id="ARBA00012438"/>
    </source>
</evidence>
<evidence type="ECO:0000256" key="7">
    <source>
        <dbReference type="ARBA" id="ARBA00022840"/>
    </source>
</evidence>
<keyword evidence="8" id="KW-1133">Transmembrane helix</keyword>
<dbReference type="EC" id="2.7.13.3" evidence="2"/>
<dbReference type="PANTHER" id="PTHR44936">
    <property type="entry name" value="SENSOR PROTEIN CREC"/>
    <property type="match status" value="1"/>
</dbReference>
<dbReference type="InterPro" id="IPR004358">
    <property type="entry name" value="Sig_transdc_His_kin-like_C"/>
</dbReference>
<protein>
    <recommendedName>
        <fullName evidence="2">histidine kinase</fullName>
        <ecNumber evidence="2">2.7.13.3</ecNumber>
    </recommendedName>
</protein>
<evidence type="ECO:0000313" key="10">
    <source>
        <dbReference type="EMBL" id="MBO1363824.1"/>
    </source>
</evidence>